<reference evidence="1" key="1">
    <citation type="submission" date="2022-11" db="EMBL/GenBank/DDBJ databases">
        <authorList>
            <person name="Vasilchenko N.G."/>
            <person name="Prazdnova E.V."/>
            <person name="Gorovtsov A.V."/>
            <person name="Chistyakov V.A."/>
            <person name="Pak M.L."/>
        </authorList>
    </citation>
    <scope>NUCLEOTIDE SEQUENCE</scope>
    <source>
        <strain evidence="1">R 4.5</strain>
    </source>
</reference>
<organism evidence="1">
    <name type="scientific">Paenibacillus polymyxa</name>
    <name type="common">Bacillus polymyxa</name>
    <dbReference type="NCBI Taxonomy" id="1406"/>
    <lineage>
        <taxon>Bacteria</taxon>
        <taxon>Bacillati</taxon>
        <taxon>Bacillota</taxon>
        <taxon>Bacilli</taxon>
        <taxon>Bacillales</taxon>
        <taxon>Paenibacillaceae</taxon>
        <taxon>Paenibacillus</taxon>
    </lineage>
</organism>
<name>A0AAE9PYM7_PAEPO</name>
<evidence type="ECO:0000313" key="1">
    <source>
        <dbReference type="EMBL" id="UZP76384.1"/>
    </source>
</evidence>
<gene>
    <name evidence="1" type="ORF">MF626_07710</name>
</gene>
<dbReference type="EMBL" id="CP097770">
    <property type="protein sequence ID" value="UZP76384.1"/>
    <property type="molecule type" value="Genomic_DNA"/>
</dbReference>
<dbReference type="AlphaFoldDB" id="A0AAE9PYM7"/>
<proteinExistence type="predicted"/>
<accession>A0AAE9PYM7</accession>
<protein>
    <submittedName>
        <fullName evidence="1">Uncharacterized protein</fullName>
    </submittedName>
</protein>
<sequence length="65" mass="7660">MILAKMPMPLMINNKISSPLWGYDDSYFIVHIGTKMLKYLEKPQRFRLGPFLLFADYNADLMTFL</sequence>